<sequence>MSALRGEWAKFRSVRTTAFCLVLAAGMMVLFSALLAFGSTIDDPCPCNVDQAEFLHRPLAGDGTIVARVASQEATGPWAKAGIMMKESAEEGSPYAALMVTPGHGVHLQANFTTDIAGSSGPAPRWLKLTRAGATITGFESSDGTTWQQVGAVSLALPRMVRTGLFANSPTTKTRTIRHAGSTTTGPEYRTSTATFDRVGFEPAQPGSWTATTIGAPRAVDDTLVQGTATEAGGVFTVTGAGDVFRLVNGGDNDMLPQMLGGVLVALIALVPLGVVFITSEYARGTIRTTFTVSPRRGRVLAAKAVVLGAAAFAAGLVATVVSFYLTYPILHGNGYKAPSYPQPSLWTPLSLRAVLGTALVMAIVAVLSLGIGTLVRRTAAAVTVVIAVVVLPRIIGAFLPVPVELWINRITPLAGLSIQQTRDRFDYAIGPWPGLAVLCAWAAAALALAWWSLRRRDA</sequence>
<reference evidence="2 3" key="1">
    <citation type="submission" date="2024-10" db="EMBL/GenBank/DDBJ databases">
        <title>The Natural Products Discovery Center: Release of the First 8490 Sequenced Strains for Exploring Actinobacteria Biosynthetic Diversity.</title>
        <authorList>
            <person name="Kalkreuter E."/>
            <person name="Kautsar S.A."/>
            <person name="Yang D."/>
            <person name="Bader C.D."/>
            <person name="Teijaro C.N."/>
            <person name="Fluegel L."/>
            <person name="Davis C.M."/>
            <person name="Simpson J.R."/>
            <person name="Lauterbach L."/>
            <person name="Steele A.D."/>
            <person name="Gui C."/>
            <person name="Meng S."/>
            <person name="Li G."/>
            <person name="Viehrig K."/>
            <person name="Ye F."/>
            <person name="Su P."/>
            <person name="Kiefer A.F."/>
            <person name="Nichols A."/>
            <person name="Cepeda A.J."/>
            <person name="Yan W."/>
            <person name="Fan B."/>
            <person name="Jiang Y."/>
            <person name="Adhikari A."/>
            <person name="Zheng C.-J."/>
            <person name="Schuster L."/>
            <person name="Cowan T.M."/>
            <person name="Smanski M.J."/>
            <person name="Chevrette M.G."/>
            <person name="De Carvalho L.P.S."/>
            <person name="Shen B."/>
        </authorList>
    </citation>
    <scope>NUCLEOTIDE SEQUENCE [LARGE SCALE GENOMIC DNA]</scope>
    <source>
        <strain evidence="2 3">NPDC000087</strain>
    </source>
</reference>
<feature type="transmembrane region" description="Helical" evidence="1">
    <location>
        <begin position="346"/>
        <end position="368"/>
    </location>
</feature>
<gene>
    <name evidence="2" type="ORF">ACFY35_22280</name>
</gene>
<dbReference type="RefSeq" id="WP_026205386.1">
    <property type="nucleotide sequence ID" value="NZ_JBIAZU010000004.1"/>
</dbReference>
<feature type="transmembrane region" description="Helical" evidence="1">
    <location>
        <begin position="433"/>
        <end position="454"/>
    </location>
</feature>
<feature type="transmembrane region" description="Helical" evidence="1">
    <location>
        <begin position="259"/>
        <end position="280"/>
    </location>
</feature>
<feature type="transmembrane region" description="Helical" evidence="1">
    <location>
        <begin position="380"/>
        <end position="400"/>
    </location>
</feature>
<keyword evidence="3" id="KW-1185">Reference proteome</keyword>
<evidence type="ECO:0000313" key="3">
    <source>
        <dbReference type="Proteomes" id="UP001602245"/>
    </source>
</evidence>
<evidence type="ECO:0000313" key="2">
    <source>
        <dbReference type="EMBL" id="MFF5292176.1"/>
    </source>
</evidence>
<name>A0ABW6WGV7_9ACTN</name>
<organism evidence="2 3">
    <name type="scientific">Paractinoplanes globisporus</name>
    <dbReference type="NCBI Taxonomy" id="113565"/>
    <lineage>
        <taxon>Bacteria</taxon>
        <taxon>Bacillati</taxon>
        <taxon>Actinomycetota</taxon>
        <taxon>Actinomycetes</taxon>
        <taxon>Micromonosporales</taxon>
        <taxon>Micromonosporaceae</taxon>
        <taxon>Paractinoplanes</taxon>
    </lineage>
</organism>
<keyword evidence="1" id="KW-1133">Transmembrane helix</keyword>
<protein>
    <submittedName>
        <fullName evidence="2">ABC transporter permease subunit</fullName>
    </submittedName>
</protein>
<feature type="transmembrane region" description="Helical" evidence="1">
    <location>
        <begin position="301"/>
        <end position="326"/>
    </location>
</feature>
<comment type="caution">
    <text evidence="2">The sequence shown here is derived from an EMBL/GenBank/DDBJ whole genome shotgun (WGS) entry which is preliminary data.</text>
</comment>
<dbReference type="Proteomes" id="UP001602245">
    <property type="component" value="Unassembled WGS sequence"/>
</dbReference>
<accession>A0ABW6WGV7</accession>
<dbReference type="Pfam" id="PF12679">
    <property type="entry name" value="ABC2_membrane_2"/>
    <property type="match status" value="1"/>
</dbReference>
<evidence type="ECO:0000256" key="1">
    <source>
        <dbReference type="SAM" id="Phobius"/>
    </source>
</evidence>
<dbReference type="Gene3D" id="2.60.120.200">
    <property type="match status" value="1"/>
</dbReference>
<proteinExistence type="predicted"/>
<keyword evidence="1" id="KW-0472">Membrane</keyword>
<dbReference type="EMBL" id="JBIAZU010000004">
    <property type="protein sequence ID" value="MFF5292176.1"/>
    <property type="molecule type" value="Genomic_DNA"/>
</dbReference>
<keyword evidence="1" id="KW-0812">Transmembrane</keyword>
<dbReference type="PANTHER" id="PTHR37305:SF1">
    <property type="entry name" value="MEMBRANE PROTEIN"/>
    <property type="match status" value="1"/>
</dbReference>
<dbReference type="PANTHER" id="PTHR37305">
    <property type="entry name" value="INTEGRAL MEMBRANE PROTEIN-RELATED"/>
    <property type="match status" value="1"/>
</dbReference>